<evidence type="ECO:0000313" key="13">
    <source>
        <dbReference type="Proteomes" id="UP000294933"/>
    </source>
</evidence>
<name>A0A4Y7QJI6_9AGAM</name>
<dbReference type="GO" id="GO:0051301">
    <property type="term" value="P:cell division"/>
    <property type="evidence" value="ECO:0007669"/>
    <property type="project" value="UniProtKB-UniRule"/>
</dbReference>
<keyword evidence="4 10" id="KW-0498">Mitosis</keyword>
<keyword evidence="2 10" id="KW-0158">Chromosome</keyword>
<evidence type="ECO:0000256" key="9">
    <source>
        <dbReference type="ARBA" id="ARBA00023328"/>
    </source>
</evidence>
<dbReference type="GO" id="GO:0007059">
    <property type="term" value="P:chromosome segregation"/>
    <property type="evidence" value="ECO:0007669"/>
    <property type="project" value="TreeGrafter"/>
</dbReference>
<dbReference type="CDD" id="cd11565">
    <property type="entry name" value="RWD_Spc24"/>
    <property type="match status" value="1"/>
</dbReference>
<evidence type="ECO:0000256" key="3">
    <source>
        <dbReference type="ARBA" id="ARBA00022618"/>
    </source>
</evidence>
<dbReference type="VEuPathDB" id="FungiDB:BD410DRAFT_740734"/>
<comment type="similarity">
    <text evidence="1 10">Belongs to the SPC24 family.</text>
</comment>
<keyword evidence="5 10" id="KW-0995">Kinetochore</keyword>
<dbReference type="GO" id="GO:0005634">
    <property type="term" value="C:nucleus"/>
    <property type="evidence" value="ECO:0007669"/>
    <property type="project" value="UniProtKB-SubCell"/>
</dbReference>
<evidence type="ECO:0000256" key="7">
    <source>
        <dbReference type="ARBA" id="ARBA00023242"/>
    </source>
</evidence>
<dbReference type="GO" id="GO:0008017">
    <property type="term" value="F:microtubule binding"/>
    <property type="evidence" value="ECO:0007669"/>
    <property type="project" value="TreeGrafter"/>
</dbReference>
<dbReference type="OrthoDB" id="3344830at2759"/>
<dbReference type="STRING" id="50990.A0A4Y7QJI6"/>
<comment type="subunit">
    <text evidence="10">Component of the NDC80 complex.</text>
</comment>
<dbReference type="AlphaFoldDB" id="A0A4Y7QJI6"/>
<keyword evidence="13" id="KW-1185">Reference proteome</keyword>
<protein>
    <recommendedName>
        <fullName evidence="10">Kinetochore protein Spc24</fullName>
    </recommendedName>
</protein>
<organism evidence="12 13">
    <name type="scientific">Rickenella mellea</name>
    <dbReference type="NCBI Taxonomy" id="50990"/>
    <lineage>
        <taxon>Eukaryota</taxon>
        <taxon>Fungi</taxon>
        <taxon>Dikarya</taxon>
        <taxon>Basidiomycota</taxon>
        <taxon>Agaricomycotina</taxon>
        <taxon>Agaricomycetes</taxon>
        <taxon>Hymenochaetales</taxon>
        <taxon>Rickenellaceae</taxon>
        <taxon>Rickenella</taxon>
    </lineage>
</organism>
<evidence type="ECO:0000256" key="1">
    <source>
        <dbReference type="ARBA" id="ARBA00007804"/>
    </source>
</evidence>
<keyword evidence="9 10" id="KW-0137">Centromere</keyword>
<keyword evidence="3 10" id="KW-0132">Cell division</keyword>
<comment type="function">
    <text evidence="10">Acts as a component of the essential kinetochore-associated NDC80 complex, which is required for chromosome segregation and spindle checkpoint activity.</text>
</comment>
<dbReference type="PANTHER" id="PTHR22142:SF2">
    <property type="entry name" value="KINETOCHORE PROTEIN SPC24"/>
    <property type="match status" value="1"/>
</dbReference>
<evidence type="ECO:0000256" key="5">
    <source>
        <dbReference type="ARBA" id="ARBA00022838"/>
    </source>
</evidence>
<evidence type="ECO:0000313" key="12">
    <source>
        <dbReference type="EMBL" id="TDL27565.1"/>
    </source>
</evidence>
<gene>
    <name evidence="12" type="ORF">BD410DRAFT_740734</name>
</gene>
<evidence type="ECO:0000256" key="10">
    <source>
        <dbReference type="RuleBase" id="RU368011"/>
    </source>
</evidence>
<dbReference type="Proteomes" id="UP000294933">
    <property type="component" value="Unassembled WGS sequence"/>
</dbReference>
<keyword evidence="8 10" id="KW-0131">Cell cycle</keyword>
<sequence>MMNEIQDAIKVLQDMSPMMDPTDDYLAIAAAEEQMGTTAEEREKELDDAHAQFKALARVLDAARTSSVRPPTVPSEEAHGKILNDMDAMRLSLAKSFNDAEGMLASKEAELARLKEEAARLESSDPAAEHDLDGTSLRLTIFKGMGFECVPGKNGEISKMLIRALSGEIHCVSFDDIRSKSDCTQTIWTLASS</sequence>
<accession>A0A4Y7QJI6</accession>
<evidence type="ECO:0000256" key="4">
    <source>
        <dbReference type="ARBA" id="ARBA00022776"/>
    </source>
</evidence>
<evidence type="ECO:0000256" key="8">
    <source>
        <dbReference type="ARBA" id="ARBA00023306"/>
    </source>
</evidence>
<evidence type="ECO:0000256" key="2">
    <source>
        <dbReference type="ARBA" id="ARBA00022454"/>
    </source>
</evidence>
<dbReference type="InterPro" id="IPR013252">
    <property type="entry name" value="Ndc80_Spc24"/>
</dbReference>
<evidence type="ECO:0000256" key="11">
    <source>
        <dbReference type="SAM" id="Coils"/>
    </source>
</evidence>
<comment type="subcellular location">
    <subcellularLocation>
        <location evidence="10">Nucleus</location>
    </subcellularLocation>
    <subcellularLocation>
        <location evidence="10">Chromosome</location>
        <location evidence="10">Centromere</location>
        <location evidence="10">Kinetochore</location>
    </subcellularLocation>
</comment>
<proteinExistence type="inferred from homology"/>
<feature type="coiled-coil region" evidence="11">
    <location>
        <begin position="97"/>
        <end position="124"/>
    </location>
</feature>
<evidence type="ECO:0000256" key="6">
    <source>
        <dbReference type="ARBA" id="ARBA00023054"/>
    </source>
</evidence>
<dbReference type="Pfam" id="PF08286">
    <property type="entry name" value="Spc24"/>
    <property type="match status" value="1"/>
</dbReference>
<dbReference type="GO" id="GO:0031262">
    <property type="term" value="C:Ndc80 complex"/>
    <property type="evidence" value="ECO:0007669"/>
    <property type="project" value="TreeGrafter"/>
</dbReference>
<reference evidence="12 13" key="1">
    <citation type="submission" date="2018-06" db="EMBL/GenBank/DDBJ databases">
        <title>A transcriptomic atlas of mushroom development highlights an independent origin of complex multicellularity.</title>
        <authorList>
            <consortium name="DOE Joint Genome Institute"/>
            <person name="Krizsan K."/>
            <person name="Almasi E."/>
            <person name="Merenyi Z."/>
            <person name="Sahu N."/>
            <person name="Viragh M."/>
            <person name="Koszo T."/>
            <person name="Mondo S."/>
            <person name="Kiss B."/>
            <person name="Balint B."/>
            <person name="Kues U."/>
            <person name="Barry K."/>
            <person name="Hegedus J.C."/>
            <person name="Henrissat B."/>
            <person name="Johnson J."/>
            <person name="Lipzen A."/>
            <person name="Ohm R."/>
            <person name="Nagy I."/>
            <person name="Pangilinan J."/>
            <person name="Yan J."/>
            <person name="Xiong Y."/>
            <person name="Grigoriev I.V."/>
            <person name="Hibbett D.S."/>
            <person name="Nagy L.G."/>
        </authorList>
    </citation>
    <scope>NUCLEOTIDE SEQUENCE [LARGE SCALE GENOMIC DNA]</scope>
    <source>
        <strain evidence="12 13">SZMC22713</strain>
    </source>
</reference>
<keyword evidence="7 10" id="KW-0539">Nucleus</keyword>
<keyword evidence="6 11" id="KW-0175">Coiled coil</keyword>
<dbReference type="PANTHER" id="PTHR22142">
    <property type="match status" value="1"/>
</dbReference>
<dbReference type="EMBL" id="ML170159">
    <property type="protein sequence ID" value="TDL27565.1"/>
    <property type="molecule type" value="Genomic_DNA"/>
</dbReference>